<evidence type="ECO:0000313" key="1">
    <source>
        <dbReference type="EMBL" id="KGO88364.1"/>
    </source>
</evidence>
<dbReference type="InterPro" id="IPR057895">
    <property type="entry name" value="Mom"/>
</dbReference>
<evidence type="ECO:0000313" key="2">
    <source>
        <dbReference type="Proteomes" id="UP000030152"/>
    </source>
</evidence>
<name>A0A0A2M7V5_9FLAO</name>
<dbReference type="STRING" id="1121895.GCA_000378485_00236"/>
<accession>A0A0A2M7V5</accession>
<dbReference type="Proteomes" id="UP000030152">
    <property type="component" value="Unassembled WGS sequence"/>
</dbReference>
<dbReference type="Pfam" id="PF25680">
    <property type="entry name" value="Mom"/>
    <property type="match status" value="1"/>
</dbReference>
<reference evidence="1 2" key="1">
    <citation type="submission" date="2013-09" db="EMBL/GenBank/DDBJ databases">
        <authorList>
            <person name="Zeng Z."/>
            <person name="Chen C."/>
        </authorList>
    </citation>
    <scope>NUCLEOTIDE SEQUENCE [LARGE SCALE GENOMIC DNA]</scope>
    <source>
        <strain evidence="1 2">WB 3.3-2</strain>
    </source>
</reference>
<dbReference type="eggNOG" id="ENOG502Z99H">
    <property type="taxonomic scope" value="Bacteria"/>
</dbReference>
<dbReference type="AlphaFoldDB" id="A0A0A2M7V5"/>
<comment type="caution">
    <text evidence="1">The sequence shown here is derived from an EMBL/GenBank/DDBJ whole genome shotgun (WGS) entry which is preliminary data.</text>
</comment>
<gene>
    <name evidence="1" type="ORF">Q765_00130</name>
</gene>
<organism evidence="1 2">
    <name type="scientific">Flavobacterium rivuli WB 3.3-2 = DSM 21788</name>
    <dbReference type="NCBI Taxonomy" id="1121895"/>
    <lineage>
        <taxon>Bacteria</taxon>
        <taxon>Pseudomonadati</taxon>
        <taxon>Bacteroidota</taxon>
        <taxon>Flavobacteriia</taxon>
        <taxon>Flavobacteriales</taxon>
        <taxon>Flavobacteriaceae</taxon>
        <taxon>Flavobacterium</taxon>
    </lineage>
</organism>
<protein>
    <submittedName>
        <fullName evidence="1">Uncharacterized protein</fullName>
    </submittedName>
</protein>
<proteinExistence type="predicted"/>
<keyword evidence="2" id="KW-1185">Reference proteome</keyword>
<dbReference type="OrthoDB" id="2176957at2"/>
<dbReference type="EMBL" id="JRLX01000001">
    <property type="protein sequence ID" value="KGO88364.1"/>
    <property type="molecule type" value="Genomic_DNA"/>
</dbReference>
<sequence length="245" mass="28403">MEFKTLRLTTKNLGELEIRQVPKEVAKELIVKNHYSNKWNNAGFGLYNFGFYRPGTDNCIGVAVYGYTMHPKARLFTHPNPDAIMLELNRMWISDELGKNAESLLIAHSLKQLPKLDKNIVAVQSFADGRLGCGTIYKASNFQYYGSHETVFARNKRTGEINHQMNTTRMDSKSIYIRNNVAYILGDLEFFKVDTYRYIFPLCKRFKSKFQQKPYPPYKKGSMAITMDKNKALIKERLIKFITDL</sequence>
<dbReference type="RefSeq" id="WP_035641773.1">
    <property type="nucleotide sequence ID" value="NZ_JRLX01000001.1"/>
</dbReference>